<sequence>MEDVLDVYCRPSDQARPLICLDEMGKNLVADKHPPEEAKPGQIKREDYTYDTQKPLLTGALPLQTHASNSSASTQR</sequence>
<dbReference type="AlphaFoldDB" id="A0A8J3I1I3"/>
<reference evidence="2" key="1">
    <citation type="submission" date="2020-10" db="EMBL/GenBank/DDBJ databases">
        <title>Taxonomic study of unclassified bacteria belonging to the class Ktedonobacteria.</title>
        <authorList>
            <person name="Yabe S."/>
            <person name="Wang C.M."/>
            <person name="Zheng Y."/>
            <person name="Sakai Y."/>
            <person name="Cavaletti L."/>
            <person name="Monciardini P."/>
            <person name="Donadio S."/>
        </authorList>
    </citation>
    <scope>NUCLEOTIDE SEQUENCE</scope>
    <source>
        <strain evidence="2">SOSP1-1</strain>
    </source>
</reference>
<feature type="compositionally biased region" description="Polar residues" evidence="1">
    <location>
        <begin position="65"/>
        <end position="76"/>
    </location>
</feature>
<dbReference type="EMBL" id="BNJF01000003">
    <property type="protein sequence ID" value="GHO47609.1"/>
    <property type="molecule type" value="Genomic_DNA"/>
</dbReference>
<name>A0A8J3I1I3_9CHLR</name>
<evidence type="ECO:0000256" key="1">
    <source>
        <dbReference type="SAM" id="MobiDB-lite"/>
    </source>
</evidence>
<gene>
    <name evidence="2" type="ORF">KSX_57720</name>
</gene>
<organism evidence="2 3">
    <name type="scientific">Ktedonospora formicarum</name>
    <dbReference type="NCBI Taxonomy" id="2778364"/>
    <lineage>
        <taxon>Bacteria</taxon>
        <taxon>Bacillati</taxon>
        <taxon>Chloroflexota</taxon>
        <taxon>Ktedonobacteria</taxon>
        <taxon>Ktedonobacterales</taxon>
        <taxon>Ktedonobacteraceae</taxon>
        <taxon>Ktedonospora</taxon>
    </lineage>
</organism>
<feature type="region of interest" description="Disordered" evidence="1">
    <location>
        <begin position="57"/>
        <end position="76"/>
    </location>
</feature>
<proteinExistence type="predicted"/>
<accession>A0A8J3I1I3</accession>
<evidence type="ECO:0008006" key="4">
    <source>
        <dbReference type="Google" id="ProtNLM"/>
    </source>
</evidence>
<evidence type="ECO:0000313" key="2">
    <source>
        <dbReference type="EMBL" id="GHO47609.1"/>
    </source>
</evidence>
<dbReference type="Proteomes" id="UP000612362">
    <property type="component" value="Unassembled WGS sequence"/>
</dbReference>
<protein>
    <recommendedName>
        <fullName evidence="4">Transposase</fullName>
    </recommendedName>
</protein>
<keyword evidence="3" id="KW-1185">Reference proteome</keyword>
<evidence type="ECO:0000313" key="3">
    <source>
        <dbReference type="Proteomes" id="UP000612362"/>
    </source>
</evidence>
<comment type="caution">
    <text evidence="2">The sequence shown here is derived from an EMBL/GenBank/DDBJ whole genome shotgun (WGS) entry which is preliminary data.</text>
</comment>